<evidence type="ECO:0000313" key="2">
    <source>
        <dbReference type="Proteomes" id="UP000281810"/>
    </source>
</evidence>
<dbReference type="RefSeq" id="WP_124801466.1">
    <property type="nucleotide sequence ID" value="NZ_CP034161.1"/>
</dbReference>
<dbReference type="OrthoDB" id="1237645at2"/>
<sequence>MGLKHKTNREISLSDIMIGDNSSKIFLAFLKDKKFIDENHNLLVDQKSSFIRIHRFLKDNHIINPDFQDTTIIEAMENEYNTNFDKGTFSRAIIVKPNDFEGCILEELLQLFADFVRQ</sequence>
<accession>A0A3G8Y1V3</accession>
<dbReference type="EMBL" id="CP034161">
    <property type="protein sequence ID" value="AZI39190.1"/>
    <property type="molecule type" value="Genomic_DNA"/>
</dbReference>
<keyword evidence="2" id="KW-1185">Reference proteome</keyword>
<gene>
    <name evidence="1" type="ORF">EIB74_04095</name>
</gene>
<evidence type="ECO:0000313" key="1">
    <source>
        <dbReference type="EMBL" id="AZI39190.1"/>
    </source>
</evidence>
<proteinExistence type="predicted"/>
<protein>
    <submittedName>
        <fullName evidence="1">Uncharacterized protein</fullName>
    </submittedName>
</protein>
<reference evidence="2" key="1">
    <citation type="submission" date="2018-11" db="EMBL/GenBank/DDBJ databases">
        <title>Proposal to divide the Flavobacteriaceae and reorganize its genera based on Amino Acid Identity values calculated from whole genome sequences.</title>
        <authorList>
            <person name="Nicholson A.C."/>
            <person name="Gulvik C.A."/>
            <person name="Whitney A.M."/>
            <person name="Humrighouse B.W."/>
            <person name="Bell M."/>
            <person name="Holmes B."/>
            <person name="Steigerwalt A.B."/>
            <person name="Villarma A."/>
            <person name="Sheth M."/>
            <person name="Batra D."/>
            <person name="Pryor J."/>
            <person name="Bernardet J.-F."/>
            <person name="Hugo C."/>
            <person name="Kampfer P."/>
            <person name="Newman J.D."/>
            <person name="McQuiston J.R."/>
        </authorList>
    </citation>
    <scope>NUCLEOTIDE SEQUENCE [LARGE SCALE GENOMIC DNA]</scope>
    <source>
        <strain evidence="2">F5649</strain>
    </source>
</reference>
<dbReference type="AlphaFoldDB" id="A0A3G8Y1V3"/>
<name>A0A3G8Y1V3_9FLAO</name>
<organism evidence="1 2">
    <name type="scientific">Epilithonimonas vandammei</name>
    <dbReference type="NCBI Taxonomy" id="2487072"/>
    <lineage>
        <taxon>Bacteria</taxon>
        <taxon>Pseudomonadati</taxon>
        <taxon>Bacteroidota</taxon>
        <taxon>Flavobacteriia</taxon>
        <taxon>Flavobacteriales</taxon>
        <taxon>Weeksellaceae</taxon>
        <taxon>Chryseobacterium group</taxon>
        <taxon>Epilithonimonas</taxon>
    </lineage>
</organism>
<dbReference type="Proteomes" id="UP000281810">
    <property type="component" value="Chromosome"/>
</dbReference>